<organism evidence="2 3">
    <name type="scientific">Tistlia consotensis USBA 355</name>
    <dbReference type="NCBI Taxonomy" id="560819"/>
    <lineage>
        <taxon>Bacteria</taxon>
        <taxon>Pseudomonadati</taxon>
        <taxon>Pseudomonadota</taxon>
        <taxon>Alphaproteobacteria</taxon>
        <taxon>Rhodospirillales</taxon>
        <taxon>Rhodovibrionaceae</taxon>
        <taxon>Tistlia</taxon>
    </lineage>
</organism>
<dbReference type="Proteomes" id="UP000192917">
    <property type="component" value="Unassembled WGS sequence"/>
</dbReference>
<evidence type="ECO:0000256" key="1">
    <source>
        <dbReference type="SAM" id="MobiDB-lite"/>
    </source>
</evidence>
<gene>
    <name evidence="2" type="ORF">SAMN05428998_13165</name>
</gene>
<dbReference type="EMBL" id="FWZX01000031">
    <property type="protein sequence ID" value="SMF72851.1"/>
    <property type="molecule type" value="Genomic_DNA"/>
</dbReference>
<feature type="region of interest" description="Disordered" evidence="1">
    <location>
        <begin position="134"/>
        <end position="153"/>
    </location>
</feature>
<feature type="region of interest" description="Disordered" evidence="1">
    <location>
        <begin position="1"/>
        <end position="31"/>
    </location>
</feature>
<evidence type="ECO:0000313" key="3">
    <source>
        <dbReference type="Proteomes" id="UP000192917"/>
    </source>
</evidence>
<name>A0A1Y6CL32_9PROT</name>
<proteinExistence type="predicted"/>
<dbReference type="AlphaFoldDB" id="A0A1Y6CL32"/>
<reference evidence="2 3" key="1">
    <citation type="submission" date="2017-04" db="EMBL/GenBank/DDBJ databases">
        <authorList>
            <person name="Afonso C.L."/>
            <person name="Miller P.J."/>
            <person name="Scott M.A."/>
            <person name="Spackman E."/>
            <person name="Goraichik I."/>
            <person name="Dimitrov K.M."/>
            <person name="Suarez D.L."/>
            <person name="Swayne D.E."/>
        </authorList>
    </citation>
    <scope>NUCLEOTIDE SEQUENCE [LARGE SCALE GENOMIC DNA]</scope>
    <source>
        <strain evidence="2 3">USBA 355</strain>
    </source>
</reference>
<keyword evidence="3" id="KW-1185">Reference proteome</keyword>
<dbReference type="RefSeq" id="WP_085125714.1">
    <property type="nucleotide sequence ID" value="NZ_FWZX01000031.1"/>
</dbReference>
<accession>A0A1Y6CL32</accession>
<evidence type="ECO:0000313" key="2">
    <source>
        <dbReference type="EMBL" id="SMF72851.1"/>
    </source>
</evidence>
<sequence>MPGTKESKTQGTSGRLPGDTEEAAPDLFPGDTTAVTPLSKAVVEVTNRRYQQDPFWGGPKGIEYGKLVGALPIQLANLYPDQGTTYFVGEFHLPKGSYLTIHGEYGHQRYFSYTVAAQLGNGQLGNGDFLRDDQIDPDSGSHNPFRTKPHNDRDVTPRKFTLWVRQGQKPKVDCPKNTLYTGFKSESARVHLAIRNYIPDAGYDGTGNAELQQVHAYGLPEVRLHLPDIKKPLGGKAMAKAVRASKAREVSGFSRDGWLWLVRNSVDPINAPAAREPAFQRFWNTSYSMTGAFIPDPALRERLFPATGAGGFANNPDTIYLMAAFSLDFGEVVVMQGKMPSHQRTRHRQKKWIRDTQVRYWSVTAGTAPPDGIGWGSLFDEEVPLDGQGNFTIVMSWPENRPANATKENGVAWLDFGGGEGHFTGARAWVNFVYFRYMAPNPDWPESPANIPLPTVEQPVPQDAETMQQYYPRATYMTKAAFEALGSNPTGS</sequence>
<protein>
    <submittedName>
        <fullName evidence="2">Uncharacterized protein</fullName>
    </submittedName>
</protein>